<dbReference type="EMBL" id="BMAT01002893">
    <property type="protein sequence ID" value="GFS16358.1"/>
    <property type="molecule type" value="Genomic_DNA"/>
</dbReference>
<dbReference type="Proteomes" id="UP000762676">
    <property type="component" value="Unassembled WGS sequence"/>
</dbReference>
<evidence type="ECO:0000313" key="1">
    <source>
        <dbReference type="EMBL" id="GFS16358.1"/>
    </source>
</evidence>
<protein>
    <submittedName>
        <fullName evidence="1">Uncharacterized protein</fullName>
    </submittedName>
</protein>
<reference evidence="1 2" key="1">
    <citation type="journal article" date="2021" name="Elife">
        <title>Chloroplast acquisition without the gene transfer in kleptoplastic sea slugs, Plakobranchus ocellatus.</title>
        <authorList>
            <person name="Maeda T."/>
            <person name="Takahashi S."/>
            <person name="Yoshida T."/>
            <person name="Shimamura S."/>
            <person name="Takaki Y."/>
            <person name="Nagai Y."/>
            <person name="Toyoda A."/>
            <person name="Suzuki Y."/>
            <person name="Arimoto A."/>
            <person name="Ishii H."/>
            <person name="Satoh N."/>
            <person name="Nishiyama T."/>
            <person name="Hasebe M."/>
            <person name="Maruyama T."/>
            <person name="Minagawa J."/>
            <person name="Obokata J."/>
            <person name="Shigenobu S."/>
        </authorList>
    </citation>
    <scope>NUCLEOTIDE SEQUENCE [LARGE SCALE GENOMIC DNA]</scope>
</reference>
<accession>A0AAV4J3Y0</accession>
<evidence type="ECO:0000313" key="2">
    <source>
        <dbReference type="Proteomes" id="UP000762676"/>
    </source>
</evidence>
<organism evidence="1 2">
    <name type="scientific">Elysia marginata</name>
    <dbReference type="NCBI Taxonomy" id="1093978"/>
    <lineage>
        <taxon>Eukaryota</taxon>
        <taxon>Metazoa</taxon>
        <taxon>Spiralia</taxon>
        <taxon>Lophotrochozoa</taxon>
        <taxon>Mollusca</taxon>
        <taxon>Gastropoda</taxon>
        <taxon>Heterobranchia</taxon>
        <taxon>Euthyneura</taxon>
        <taxon>Panpulmonata</taxon>
        <taxon>Sacoglossa</taxon>
        <taxon>Placobranchoidea</taxon>
        <taxon>Plakobranchidae</taxon>
        <taxon>Elysia</taxon>
    </lineage>
</organism>
<proteinExistence type="predicted"/>
<sequence length="170" mass="18909">MSALWACRALSSTLISRTFTLVPPQALHRCGSAWVPMPQPRHDKEFEMEKFPTLVPLYLIASRLDASPASRLDASPAFRLDASLASRFDASLASRFDAPLACPSASMPRSLPASMPRSLAPLYLIAPLARSLYPLDARRCAVRLLSYGLPVRIRLLRRVRNRRWGAQPPD</sequence>
<dbReference type="AlphaFoldDB" id="A0AAV4J3Y0"/>
<gene>
    <name evidence="1" type="ORF">ElyMa_001470900</name>
</gene>
<keyword evidence="2" id="KW-1185">Reference proteome</keyword>
<comment type="caution">
    <text evidence="1">The sequence shown here is derived from an EMBL/GenBank/DDBJ whole genome shotgun (WGS) entry which is preliminary data.</text>
</comment>
<name>A0AAV4J3Y0_9GAST</name>